<dbReference type="SUPFAM" id="SSF56112">
    <property type="entry name" value="Protein kinase-like (PK-like)"/>
    <property type="match status" value="1"/>
</dbReference>
<dbReference type="GO" id="GO:0016301">
    <property type="term" value="F:kinase activity"/>
    <property type="evidence" value="ECO:0007669"/>
    <property type="project" value="UniProtKB-KW"/>
</dbReference>
<keyword evidence="3" id="KW-1185">Reference proteome</keyword>
<evidence type="ECO:0000259" key="1">
    <source>
        <dbReference type="Pfam" id="PF01636"/>
    </source>
</evidence>
<keyword evidence="2" id="KW-0808">Transferase</keyword>
<evidence type="ECO:0000313" key="3">
    <source>
        <dbReference type="Proteomes" id="UP000565579"/>
    </source>
</evidence>
<keyword evidence="2" id="KW-0418">Kinase</keyword>
<sequence>MSSPPLAHACTLFGLDARDARLLHLRANAVYHLPRPNLVVRLRHAPGNAAVLERARAAIRITAWLSEHGFPTTKPAALNQPISVDGWISTAWHYVTSTNETRSRPHHLAQILRHLHRMNAPMIAPTIQLLGTLRADLAAHGHHGQADSVLTAVQRAWLLDRCSSVEAAYSELDPPLGYGLIHGDAHTGNLFADRTSWLLGDWDSIAYGPRLQDLVPTMMGHRRFGRPRTSWTSFCWAYGIDPDIENHPAAHILRAAREIRSLAAYMRSGDRPDIRAELQRRLGSLIDGTSARWRPL</sequence>
<dbReference type="Proteomes" id="UP000565579">
    <property type="component" value="Unassembled WGS sequence"/>
</dbReference>
<dbReference type="Pfam" id="PF01636">
    <property type="entry name" value="APH"/>
    <property type="match status" value="1"/>
</dbReference>
<reference evidence="2 3" key="1">
    <citation type="submission" date="2020-08" db="EMBL/GenBank/DDBJ databases">
        <title>Sequencing the genomes of 1000 actinobacteria strains.</title>
        <authorList>
            <person name="Klenk H.-P."/>
        </authorList>
    </citation>
    <scope>NUCLEOTIDE SEQUENCE [LARGE SCALE GENOMIC DNA]</scope>
    <source>
        <strain evidence="2 3">DSM 43768</strain>
    </source>
</reference>
<organism evidence="2 3">
    <name type="scientific">Nonomuraea rubra</name>
    <dbReference type="NCBI Taxonomy" id="46180"/>
    <lineage>
        <taxon>Bacteria</taxon>
        <taxon>Bacillati</taxon>
        <taxon>Actinomycetota</taxon>
        <taxon>Actinomycetes</taxon>
        <taxon>Streptosporangiales</taxon>
        <taxon>Streptosporangiaceae</taxon>
        <taxon>Nonomuraea</taxon>
    </lineage>
</organism>
<feature type="domain" description="Aminoglycoside phosphotransferase" evidence="1">
    <location>
        <begin position="34"/>
        <end position="218"/>
    </location>
</feature>
<dbReference type="InterPro" id="IPR011009">
    <property type="entry name" value="Kinase-like_dom_sf"/>
</dbReference>
<protein>
    <submittedName>
        <fullName evidence="2">Aminoglycoside phosphotransferase (APT) family kinase protein</fullName>
    </submittedName>
</protein>
<evidence type="ECO:0000313" key="2">
    <source>
        <dbReference type="EMBL" id="MBB6546922.1"/>
    </source>
</evidence>
<dbReference type="EMBL" id="JACHMI010000001">
    <property type="protein sequence ID" value="MBB6546922.1"/>
    <property type="molecule type" value="Genomic_DNA"/>
</dbReference>
<dbReference type="AlphaFoldDB" id="A0A7X0NNY8"/>
<dbReference type="Gene3D" id="3.90.1200.10">
    <property type="match status" value="1"/>
</dbReference>
<dbReference type="InterPro" id="IPR002575">
    <property type="entry name" value="Aminoglycoside_PTrfase"/>
</dbReference>
<gene>
    <name evidence="2" type="ORF">HD593_001717</name>
</gene>
<proteinExistence type="predicted"/>
<comment type="caution">
    <text evidence="2">The sequence shown here is derived from an EMBL/GenBank/DDBJ whole genome shotgun (WGS) entry which is preliminary data.</text>
</comment>
<accession>A0A7X0NNY8</accession>
<name>A0A7X0NNY8_9ACTN</name>
<dbReference type="RefSeq" id="WP_185101654.1">
    <property type="nucleotide sequence ID" value="NZ_JACHMI010000001.1"/>
</dbReference>